<evidence type="ECO:0000256" key="2">
    <source>
        <dbReference type="ARBA" id="ARBA00023015"/>
    </source>
</evidence>
<dbReference type="KEGG" id="dcr:108209169"/>
<dbReference type="GO" id="GO:0003700">
    <property type="term" value="F:DNA-binding transcription factor activity"/>
    <property type="evidence" value="ECO:0007669"/>
    <property type="project" value="InterPro"/>
</dbReference>
<keyword evidence="5" id="KW-0539">Nucleus</keyword>
<reference evidence="8" key="1">
    <citation type="journal article" date="2016" name="Nat. Genet.">
        <title>A high-quality carrot genome assembly provides new insights into carotenoid accumulation and asterid genome evolution.</title>
        <authorList>
            <person name="Iorizzo M."/>
            <person name="Ellison S."/>
            <person name="Senalik D."/>
            <person name="Zeng P."/>
            <person name="Satapoomin P."/>
            <person name="Huang J."/>
            <person name="Bowman M."/>
            <person name="Iovene M."/>
            <person name="Sanseverino W."/>
            <person name="Cavagnaro P."/>
            <person name="Yildiz M."/>
            <person name="Macko-Podgorni A."/>
            <person name="Moranska E."/>
            <person name="Grzebelus E."/>
            <person name="Grzebelus D."/>
            <person name="Ashrafi H."/>
            <person name="Zheng Z."/>
            <person name="Cheng S."/>
            <person name="Spooner D."/>
            <person name="Van Deynze A."/>
            <person name="Simon P."/>
        </authorList>
    </citation>
    <scope>NUCLEOTIDE SEQUENCE</scope>
    <source>
        <tissue evidence="8">Leaf</tissue>
    </source>
</reference>
<dbReference type="InterPro" id="IPR044810">
    <property type="entry name" value="WRKY_plant"/>
</dbReference>
<keyword evidence="2" id="KW-0805">Transcription regulation</keyword>
<feature type="region of interest" description="Disordered" evidence="7">
    <location>
        <begin position="184"/>
        <end position="211"/>
    </location>
</feature>
<accession>A0A161Y4J0</accession>
<dbReference type="Gramene" id="KZN04197">
    <property type="protein sequence ID" value="KZN04197"/>
    <property type="gene ID" value="DCAR_005034"/>
</dbReference>
<dbReference type="GO" id="GO:0000976">
    <property type="term" value="F:transcription cis-regulatory region binding"/>
    <property type="evidence" value="ECO:0007669"/>
    <property type="project" value="TreeGrafter"/>
</dbReference>
<dbReference type="OMA" id="NQTYNCA"/>
<keyword evidence="9" id="KW-1185">Reference proteome</keyword>
<feature type="compositionally biased region" description="Basic and acidic residues" evidence="7">
    <location>
        <begin position="196"/>
        <end position="207"/>
    </location>
</feature>
<evidence type="ECO:0000256" key="6">
    <source>
        <dbReference type="ARBA" id="ARBA00060850"/>
    </source>
</evidence>
<dbReference type="PANTHER" id="PTHR32096">
    <property type="entry name" value="WRKY TRANSCRIPTION FACTOR 30-RELATED-RELATED"/>
    <property type="match status" value="1"/>
</dbReference>
<evidence type="ECO:0000256" key="1">
    <source>
        <dbReference type="ARBA" id="ARBA00004123"/>
    </source>
</evidence>
<dbReference type="InterPro" id="IPR036576">
    <property type="entry name" value="WRKY_dom_sf"/>
</dbReference>
<comment type="similarity">
    <text evidence="6">Belongs to the WRKY group III family.</text>
</comment>
<dbReference type="Proteomes" id="UP000077755">
    <property type="component" value="Chromosome 2"/>
</dbReference>
<dbReference type="FunFam" id="2.20.25.80:FF:000009">
    <property type="entry name" value="WRKY transcription factor 53"/>
    <property type="match status" value="1"/>
</dbReference>
<dbReference type="SMART" id="SM00774">
    <property type="entry name" value="WRKY"/>
    <property type="match status" value="1"/>
</dbReference>
<dbReference type="InterPro" id="IPR003657">
    <property type="entry name" value="WRKY_dom"/>
</dbReference>
<comment type="subcellular location">
    <subcellularLocation>
        <location evidence="1">Nucleus</location>
    </subcellularLocation>
</comment>
<evidence type="ECO:0000256" key="3">
    <source>
        <dbReference type="ARBA" id="ARBA00023125"/>
    </source>
</evidence>
<dbReference type="Gene3D" id="2.20.25.80">
    <property type="entry name" value="WRKY domain"/>
    <property type="match status" value="1"/>
</dbReference>
<keyword evidence="4" id="KW-0804">Transcription</keyword>
<name>A0A161Y4J0_DAUCS</name>
<evidence type="ECO:0000256" key="4">
    <source>
        <dbReference type="ARBA" id="ARBA00023163"/>
    </source>
</evidence>
<organism evidence="8 9">
    <name type="scientific">Daucus carota subsp. sativus</name>
    <name type="common">Carrot</name>
    <dbReference type="NCBI Taxonomy" id="79200"/>
    <lineage>
        <taxon>Eukaryota</taxon>
        <taxon>Viridiplantae</taxon>
        <taxon>Streptophyta</taxon>
        <taxon>Embryophyta</taxon>
        <taxon>Tracheophyta</taxon>
        <taxon>Spermatophyta</taxon>
        <taxon>Magnoliopsida</taxon>
        <taxon>eudicotyledons</taxon>
        <taxon>Gunneridae</taxon>
        <taxon>Pentapetalae</taxon>
        <taxon>asterids</taxon>
        <taxon>campanulids</taxon>
        <taxon>Apiales</taxon>
        <taxon>Apiaceae</taxon>
        <taxon>Apioideae</taxon>
        <taxon>Scandiceae</taxon>
        <taxon>Daucinae</taxon>
        <taxon>Daucus</taxon>
        <taxon>Daucus sect. Daucus</taxon>
    </lineage>
</organism>
<dbReference type="AlphaFoldDB" id="A0A161Y4J0"/>
<evidence type="ECO:0000256" key="5">
    <source>
        <dbReference type="ARBA" id="ARBA00023242"/>
    </source>
</evidence>
<dbReference type="PANTHER" id="PTHR32096:SF36">
    <property type="entry name" value="WRKY TRANSCRIPTION FACTOR 41-RELATED"/>
    <property type="match status" value="1"/>
</dbReference>
<dbReference type="GO" id="GO:0010150">
    <property type="term" value="P:leaf senescence"/>
    <property type="evidence" value="ECO:0007669"/>
    <property type="project" value="UniProtKB-ARBA"/>
</dbReference>
<dbReference type="EMBL" id="CP093344">
    <property type="protein sequence ID" value="WOG86364.1"/>
    <property type="molecule type" value="Genomic_DNA"/>
</dbReference>
<dbReference type="GO" id="GO:0009751">
    <property type="term" value="P:response to salicylic acid"/>
    <property type="evidence" value="ECO:0007669"/>
    <property type="project" value="UniProtKB-ARBA"/>
</dbReference>
<dbReference type="GO" id="GO:0005634">
    <property type="term" value="C:nucleus"/>
    <property type="evidence" value="ECO:0007669"/>
    <property type="project" value="UniProtKB-SubCell"/>
</dbReference>
<dbReference type="PROSITE" id="PS50811">
    <property type="entry name" value="WRKY"/>
    <property type="match status" value="1"/>
</dbReference>
<dbReference type="SUPFAM" id="SSF118290">
    <property type="entry name" value="WRKY DNA-binding domain"/>
    <property type="match status" value="1"/>
</dbReference>
<evidence type="ECO:0000313" key="8">
    <source>
        <dbReference type="EMBL" id="WOG86364.1"/>
    </source>
</evidence>
<evidence type="ECO:0000313" key="9">
    <source>
        <dbReference type="Proteomes" id="UP000077755"/>
    </source>
</evidence>
<reference evidence="8" key="2">
    <citation type="submission" date="2022-03" db="EMBL/GenBank/DDBJ databases">
        <title>Draft title - Genomic analysis of global carrot germplasm unveils the trajectory of domestication and the origin of high carotenoid orange carrot.</title>
        <authorList>
            <person name="Iorizzo M."/>
            <person name="Ellison S."/>
            <person name="Senalik D."/>
            <person name="Macko-Podgorni A."/>
            <person name="Grzebelus D."/>
            <person name="Bostan H."/>
            <person name="Rolling W."/>
            <person name="Curaba J."/>
            <person name="Simon P."/>
        </authorList>
    </citation>
    <scope>NUCLEOTIDE SEQUENCE</scope>
    <source>
        <tissue evidence="8">Leaf</tissue>
    </source>
</reference>
<gene>
    <name evidence="8" type="ORF">DCAR_0205567</name>
</gene>
<dbReference type="GO" id="GO:0042542">
    <property type="term" value="P:response to hydrogen peroxide"/>
    <property type="evidence" value="ECO:0007669"/>
    <property type="project" value="UniProtKB-ARBA"/>
</dbReference>
<dbReference type="OrthoDB" id="1888929at2759"/>
<dbReference type="GO" id="GO:0010193">
    <property type="term" value="P:response to ozone"/>
    <property type="evidence" value="ECO:0007669"/>
    <property type="project" value="UniProtKB-ARBA"/>
</dbReference>
<dbReference type="Pfam" id="PF03106">
    <property type="entry name" value="WRKY"/>
    <property type="match status" value="1"/>
</dbReference>
<protein>
    <submittedName>
        <fullName evidence="8">Uncharacterized protein</fullName>
    </submittedName>
</protein>
<sequence length="336" mass="37610">METSSEFEKSTIASELIQGMEVAKQLKFHLTTASSSPENLLTLLQKILSSYDTALLLLNWTESSAGQPQTLPAMLAQLPESPISTYESGDFKDHHRDVSKKRKALPTWKDHVRISSDNGGENSADGYSWRKYGQKDILGAAHPRSYYRCTYRKTRSCQATKQVQRSDNDSAIFEITYKGKHTCHKAGNSVPPAKPVKQEQNRSDHRPQPPNEALINFRANLRVKTDDCRIHEAADSFSFPSGMEYNSQLSSFSQLVNEDLMGTFSPSFISPDTTGSSYFSVSPYQMNSFGQLSDSDYTEIISANTSTTTSPILDLDFQIDEVNLDSNFPFDMPGFF</sequence>
<keyword evidence="3" id="KW-0238">DNA-binding</keyword>
<evidence type="ECO:0000256" key="7">
    <source>
        <dbReference type="SAM" id="MobiDB-lite"/>
    </source>
</evidence>
<proteinExistence type="inferred from homology"/>